<feature type="compositionally biased region" description="Basic and acidic residues" evidence="1">
    <location>
        <begin position="25"/>
        <end position="36"/>
    </location>
</feature>
<keyword evidence="3" id="KW-1185">Reference proteome</keyword>
<sequence length="65" mass="7327">MFNDNLLLNKKLPSPAVSRQAIEASGRRKPDGAERKKLPLDRFLDLKMSKSDLPRFLCKTLGKAT</sequence>
<dbReference type="Proteomes" id="UP001243713">
    <property type="component" value="Chromosome"/>
</dbReference>
<reference evidence="2 3" key="1">
    <citation type="submission" date="2022-03" db="EMBL/GenBank/DDBJ databases">
        <title>Plant growth promoting endophytes with ACC deaminase activity.</title>
        <authorList>
            <person name="Charles T."/>
            <person name="Van Dyk A."/>
            <person name="Cheng J."/>
            <person name="Heil J."/>
        </authorList>
    </citation>
    <scope>NUCLEOTIDE SEQUENCE [LARGE SCALE GENOMIC DNA]</scope>
    <source>
        <strain evidence="2 3">8R6</strain>
    </source>
</reference>
<gene>
    <name evidence="2" type="ORF">MOQ58_18455</name>
</gene>
<evidence type="ECO:0000313" key="3">
    <source>
        <dbReference type="Proteomes" id="UP001243713"/>
    </source>
</evidence>
<accession>A0ABY8MME7</accession>
<feature type="region of interest" description="Disordered" evidence="1">
    <location>
        <begin position="17"/>
        <end position="36"/>
    </location>
</feature>
<name>A0ABY8MME7_9PSED</name>
<protein>
    <submittedName>
        <fullName evidence="2">Uncharacterized protein</fullName>
    </submittedName>
</protein>
<organism evidence="2 3">
    <name type="scientific">Pseudomonas migulae</name>
    <dbReference type="NCBI Taxonomy" id="78543"/>
    <lineage>
        <taxon>Bacteria</taxon>
        <taxon>Pseudomonadati</taxon>
        <taxon>Pseudomonadota</taxon>
        <taxon>Gammaproteobacteria</taxon>
        <taxon>Pseudomonadales</taxon>
        <taxon>Pseudomonadaceae</taxon>
        <taxon>Pseudomonas</taxon>
    </lineage>
</organism>
<dbReference type="EMBL" id="CP093428">
    <property type="protein sequence ID" value="WGK88510.1"/>
    <property type="molecule type" value="Genomic_DNA"/>
</dbReference>
<evidence type="ECO:0000256" key="1">
    <source>
        <dbReference type="SAM" id="MobiDB-lite"/>
    </source>
</evidence>
<evidence type="ECO:0000313" key="2">
    <source>
        <dbReference type="EMBL" id="WGK88510.1"/>
    </source>
</evidence>
<dbReference type="RefSeq" id="WP_280161629.1">
    <property type="nucleotide sequence ID" value="NZ_CP093428.1"/>
</dbReference>
<proteinExistence type="predicted"/>